<evidence type="ECO:0000256" key="9">
    <source>
        <dbReference type="SAM" id="MobiDB-lite"/>
    </source>
</evidence>
<evidence type="ECO:0000256" key="6">
    <source>
        <dbReference type="ARBA" id="ARBA00023075"/>
    </source>
</evidence>
<comment type="catalytic activity">
    <reaction evidence="7">
        <text>a ubiquinone + NADH + 5 H(+)(in) = a ubiquinol + NAD(+) + 4 H(+)(out)</text>
        <dbReference type="Rhea" id="RHEA:29091"/>
        <dbReference type="Rhea" id="RHEA-COMP:9565"/>
        <dbReference type="Rhea" id="RHEA-COMP:9566"/>
        <dbReference type="ChEBI" id="CHEBI:15378"/>
        <dbReference type="ChEBI" id="CHEBI:16389"/>
        <dbReference type="ChEBI" id="CHEBI:17976"/>
        <dbReference type="ChEBI" id="CHEBI:57540"/>
        <dbReference type="ChEBI" id="CHEBI:57945"/>
        <dbReference type="EC" id="7.1.1.2"/>
    </reaction>
</comment>
<dbReference type="Pfam" id="PF00329">
    <property type="entry name" value="Complex1_30kDa"/>
    <property type="match status" value="1"/>
</dbReference>
<evidence type="ECO:0000259" key="10">
    <source>
        <dbReference type="Pfam" id="PF00329"/>
    </source>
</evidence>
<dbReference type="GO" id="GO:0016020">
    <property type="term" value="C:membrane"/>
    <property type="evidence" value="ECO:0007669"/>
    <property type="project" value="UniProtKB-ARBA"/>
</dbReference>
<evidence type="ECO:0000256" key="1">
    <source>
        <dbReference type="ARBA" id="ARBA00004173"/>
    </source>
</evidence>
<dbReference type="InParanoid" id="A0A163JID7"/>
<evidence type="ECO:0000256" key="4">
    <source>
        <dbReference type="ARBA" id="ARBA00022967"/>
    </source>
</evidence>
<dbReference type="FunFam" id="3.30.460.80:FF:000002">
    <property type="entry name" value="NADH dehydrogenase iron-sulfur protein 3, mitochondrial"/>
    <property type="match status" value="1"/>
</dbReference>
<dbReference type="InterPro" id="IPR020396">
    <property type="entry name" value="NADH_UbQ_OxRdtase_CS"/>
</dbReference>
<dbReference type="GO" id="GO:0008137">
    <property type="term" value="F:NADH dehydrogenase (ubiquinone) activity"/>
    <property type="evidence" value="ECO:0007669"/>
    <property type="project" value="UniProtKB-EC"/>
</dbReference>
<dbReference type="PROSITE" id="PS00542">
    <property type="entry name" value="COMPLEX1_30K"/>
    <property type="match status" value="1"/>
</dbReference>
<dbReference type="STRING" id="4829.A0A163JID7"/>
<dbReference type="InterPro" id="IPR037232">
    <property type="entry name" value="NADH_quin_OxRdtase_su_C/D-like"/>
</dbReference>
<dbReference type="SUPFAM" id="SSF143243">
    <property type="entry name" value="Nqo5-like"/>
    <property type="match status" value="1"/>
</dbReference>
<evidence type="ECO:0000313" key="12">
    <source>
        <dbReference type="Proteomes" id="UP000078561"/>
    </source>
</evidence>
<feature type="domain" description="NADH:ubiquinone oxidoreductase 30kDa subunit" evidence="10">
    <location>
        <begin position="121"/>
        <end position="242"/>
    </location>
</feature>
<dbReference type="InterPro" id="IPR001268">
    <property type="entry name" value="NADH_UbQ_OxRdtase_30kDa_su"/>
</dbReference>
<dbReference type="OrthoDB" id="37721at2759"/>
<dbReference type="InterPro" id="IPR010218">
    <property type="entry name" value="NADH_DH_suC"/>
</dbReference>
<keyword evidence="4 8" id="KW-1278">Translocase</keyword>
<evidence type="ECO:0000313" key="11">
    <source>
        <dbReference type="EMBL" id="SAL99554.1"/>
    </source>
</evidence>
<proteinExistence type="inferred from homology"/>
<organism evidence="11">
    <name type="scientific">Absidia glauca</name>
    <name type="common">Pin mould</name>
    <dbReference type="NCBI Taxonomy" id="4829"/>
    <lineage>
        <taxon>Eukaryota</taxon>
        <taxon>Fungi</taxon>
        <taxon>Fungi incertae sedis</taxon>
        <taxon>Mucoromycota</taxon>
        <taxon>Mucoromycotina</taxon>
        <taxon>Mucoromycetes</taxon>
        <taxon>Mucorales</taxon>
        <taxon>Cunninghamellaceae</taxon>
        <taxon>Absidia</taxon>
    </lineage>
</organism>
<dbReference type="AlphaFoldDB" id="A0A163JID7"/>
<evidence type="ECO:0000256" key="2">
    <source>
        <dbReference type="ARBA" id="ARBA00007569"/>
    </source>
</evidence>
<dbReference type="GO" id="GO:0016651">
    <property type="term" value="F:oxidoreductase activity, acting on NAD(P)H"/>
    <property type="evidence" value="ECO:0007669"/>
    <property type="project" value="InterPro"/>
</dbReference>
<feature type="region of interest" description="Disordered" evidence="9">
    <location>
        <begin position="274"/>
        <end position="304"/>
    </location>
</feature>
<keyword evidence="5 8" id="KW-0520">NAD</keyword>
<dbReference type="NCBIfam" id="NF004733">
    <property type="entry name" value="PRK06074.1-5"/>
    <property type="match status" value="1"/>
</dbReference>
<dbReference type="Gene3D" id="3.30.460.80">
    <property type="entry name" value="NADH:ubiquinone oxidoreductase, 30kDa subunit"/>
    <property type="match status" value="1"/>
</dbReference>
<gene>
    <name evidence="11" type="primary">ABSGL_05199.1 scaffold 6851</name>
</gene>
<dbReference type="PANTHER" id="PTHR10884">
    <property type="entry name" value="NADH DEHYDROGENASE UBIQUINONE IRON-SULFUR PROTEIN 3"/>
    <property type="match status" value="1"/>
</dbReference>
<sequence>MASRVLNTSMLRAATQRHFIKAAGTIMPPFIHSFIHHSFINPSFSLSCLVQPALRANVTRAFSACTKLQQQALGHDQLTEPSANPSFKSGNDALHDYGHYLMTVLPKYVQQVSVYKDELTVYVPPSGLEPVMHFLRDHTNSQFKSLQDVTGVDFPSRTNRFEVVYQLLSFQYNARIRVKTYASETSPVPSVVPLFNAANWQEREVYDMFGVFFTGHPDLRRILTDYGFEGHPLRKDFPLTGYVEVRYDEIKKRVVSEPVELAQAFRNFEGALSPWEQTGAGRDDTPDAVAAKIQQQDEQQQEKK</sequence>
<dbReference type="PANTHER" id="PTHR10884:SF14">
    <property type="entry name" value="NADH DEHYDROGENASE [UBIQUINONE] IRON-SULFUR PROTEIN 3, MITOCHONDRIAL"/>
    <property type="match status" value="1"/>
</dbReference>
<protein>
    <recommendedName>
        <fullName evidence="10">NADH:ubiquinone oxidoreductase 30kDa subunit domain-containing protein</fullName>
    </recommendedName>
</protein>
<dbReference type="EMBL" id="LT552921">
    <property type="protein sequence ID" value="SAL99554.1"/>
    <property type="molecule type" value="Genomic_DNA"/>
</dbReference>
<dbReference type="GO" id="GO:0005739">
    <property type="term" value="C:mitochondrion"/>
    <property type="evidence" value="ECO:0007669"/>
    <property type="project" value="UniProtKB-SubCell"/>
</dbReference>
<keyword evidence="6" id="KW-0830">Ubiquinone</keyword>
<reference evidence="11" key="1">
    <citation type="submission" date="2016-04" db="EMBL/GenBank/DDBJ databases">
        <authorList>
            <person name="Evans L.H."/>
            <person name="Alamgir A."/>
            <person name="Owens N."/>
            <person name="Weber N.D."/>
            <person name="Virtaneva K."/>
            <person name="Barbian K."/>
            <person name="Babar A."/>
            <person name="Rosenke K."/>
        </authorList>
    </citation>
    <scope>NUCLEOTIDE SEQUENCE [LARGE SCALE GENOMIC DNA]</scope>
    <source>
        <strain evidence="11">CBS 101.48</strain>
    </source>
</reference>
<comment type="similarity">
    <text evidence="2 8">Belongs to the complex I 30 kDa subunit family.</text>
</comment>
<evidence type="ECO:0000256" key="8">
    <source>
        <dbReference type="RuleBase" id="RU003456"/>
    </source>
</evidence>
<keyword evidence="3 8" id="KW-0813">Transport</keyword>
<evidence type="ECO:0000256" key="5">
    <source>
        <dbReference type="ARBA" id="ARBA00023027"/>
    </source>
</evidence>
<dbReference type="OMA" id="PCRKNRF"/>
<dbReference type="Proteomes" id="UP000078561">
    <property type="component" value="Unassembled WGS sequence"/>
</dbReference>
<name>A0A163JID7_ABSGL</name>
<comment type="subcellular location">
    <subcellularLocation>
        <location evidence="1">Mitochondrion</location>
    </subcellularLocation>
</comment>
<evidence type="ECO:0000256" key="3">
    <source>
        <dbReference type="ARBA" id="ARBA00022448"/>
    </source>
</evidence>
<evidence type="ECO:0000256" key="7">
    <source>
        <dbReference type="ARBA" id="ARBA00049551"/>
    </source>
</evidence>
<dbReference type="HAMAP" id="MF_01357">
    <property type="entry name" value="NDH1_NuoC"/>
    <property type="match status" value="1"/>
</dbReference>
<keyword evidence="12" id="KW-1185">Reference proteome</keyword>
<dbReference type="NCBIfam" id="TIGR01961">
    <property type="entry name" value="NuoC_fam"/>
    <property type="match status" value="1"/>
</dbReference>
<accession>A0A163JID7</accession>